<dbReference type="Gene3D" id="1.10.443.10">
    <property type="entry name" value="Intergrase catalytic core"/>
    <property type="match status" value="1"/>
</dbReference>
<keyword evidence="2 4" id="KW-0238">DNA-binding</keyword>
<dbReference type="InterPro" id="IPR011010">
    <property type="entry name" value="DNA_brk_join_enz"/>
</dbReference>
<dbReference type="InterPro" id="IPR002104">
    <property type="entry name" value="Integrase_catalytic"/>
</dbReference>
<gene>
    <name evidence="7" type="ORF">WDJ50_14885</name>
</gene>
<dbReference type="Pfam" id="PF00589">
    <property type="entry name" value="Phage_integrase"/>
    <property type="match status" value="1"/>
</dbReference>
<dbReference type="GO" id="GO:0006310">
    <property type="term" value="P:DNA recombination"/>
    <property type="evidence" value="ECO:0007669"/>
    <property type="project" value="UniProtKB-KW"/>
</dbReference>
<dbReference type="PROSITE" id="PS51900">
    <property type="entry name" value="CB"/>
    <property type="match status" value="1"/>
</dbReference>
<evidence type="ECO:0000259" key="5">
    <source>
        <dbReference type="PROSITE" id="PS51898"/>
    </source>
</evidence>
<evidence type="ECO:0000256" key="3">
    <source>
        <dbReference type="ARBA" id="ARBA00023172"/>
    </source>
</evidence>
<dbReference type="RefSeq" id="WP_339097828.1">
    <property type="nucleotide sequence ID" value="NZ_CP149783.1"/>
</dbReference>
<feature type="domain" description="Tyr recombinase" evidence="5">
    <location>
        <begin position="153"/>
        <end position="313"/>
    </location>
</feature>
<dbReference type="InterPro" id="IPR044068">
    <property type="entry name" value="CB"/>
</dbReference>
<dbReference type="InterPro" id="IPR004107">
    <property type="entry name" value="Integrase_SAM-like_N"/>
</dbReference>
<proteinExistence type="predicted"/>
<dbReference type="EMBL" id="CP149783">
    <property type="protein sequence ID" value="WYF46350.1"/>
    <property type="molecule type" value="Genomic_DNA"/>
</dbReference>
<dbReference type="AlphaFoldDB" id="A0AAU6Q6X1"/>
<dbReference type="PROSITE" id="PS51898">
    <property type="entry name" value="TYR_RECOMBINASE"/>
    <property type="match status" value="1"/>
</dbReference>
<evidence type="ECO:0000256" key="2">
    <source>
        <dbReference type="ARBA" id="ARBA00023125"/>
    </source>
</evidence>
<organism evidence="7">
    <name type="scientific">Deinococcus sp. VB142</name>
    <dbReference type="NCBI Taxonomy" id="3112952"/>
    <lineage>
        <taxon>Bacteria</taxon>
        <taxon>Thermotogati</taxon>
        <taxon>Deinococcota</taxon>
        <taxon>Deinococci</taxon>
        <taxon>Deinococcales</taxon>
        <taxon>Deinococcaceae</taxon>
        <taxon>Deinococcus</taxon>
    </lineage>
</organism>
<dbReference type="InterPro" id="IPR010998">
    <property type="entry name" value="Integrase_recombinase_N"/>
</dbReference>
<evidence type="ECO:0000256" key="4">
    <source>
        <dbReference type="PROSITE-ProRule" id="PRU01248"/>
    </source>
</evidence>
<sequence>MTNGLALAIYEGDVLSGARRWSELEAGERRRRAVVAAQGYDASELWSLTEAHTFLYGGAGATMSPRTARAYREGITRFLAHAQSRAVNLLRPARDAGAIYVRSLETEGLKPSSVRVHLASVRALFRALRWAGVTEADPFADARPAKDKVAAWDKRSPYTEDEVQALLQHAPLRDQVLILLCAHGGLRISEALMLRWEEVEGQALLVSQGKGGKSRRVMLSGTLAAALADFRQQGATDAVIGGTQEASRKRLARIARLAGVRSKGFHAFRHYAGTRIAGALGLEDAARHLGHSSIETTRVYAKWADTSLSNALRDW</sequence>
<evidence type="ECO:0000259" key="6">
    <source>
        <dbReference type="PROSITE" id="PS51900"/>
    </source>
</evidence>
<dbReference type="CDD" id="cd00397">
    <property type="entry name" value="DNA_BRE_C"/>
    <property type="match status" value="1"/>
</dbReference>
<dbReference type="SUPFAM" id="SSF56349">
    <property type="entry name" value="DNA breaking-rejoining enzymes"/>
    <property type="match status" value="1"/>
</dbReference>
<dbReference type="PANTHER" id="PTHR30349">
    <property type="entry name" value="PHAGE INTEGRASE-RELATED"/>
    <property type="match status" value="1"/>
</dbReference>
<dbReference type="InterPro" id="IPR013762">
    <property type="entry name" value="Integrase-like_cat_sf"/>
</dbReference>
<keyword evidence="3" id="KW-0233">DNA recombination</keyword>
<accession>A0AAU6Q6X1</accession>
<keyword evidence="1" id="KW-0229">DNA integration</keyword>
<protein>
    <submittedName>
        <fullName evidence="7">Tyrosine-type recombinase/integrase</fullName>
    </submittedName>
</protein>
<dbReference type="Pfam" id="PF02899">
    <property type="entry name" value="Phage_int_SAM_1"/>
    <property type="match status" value="1"/>
</dbReference>
<reference evidence="7" key="1">
    <citation type="submission" date="2024-03" db="EMBL/GenBank/DDBJ databases">
        <title>Deinococcus weizhi sp. nov., isolated from human skin.</title>
        <authorList>
            <person name="Wei Z."/>
            <person name="Tian F."/>
            <person name="Yang C."/>
            <person name="Xin L.T."/>
            <person name="Wen Z.J."/>
            <person name="Lan K.C."/>
            <person name="Yu L."/>
            <person name="Zhe W."/>
            <person name="Dan F.D."/>
            <person name="Jun W."/>
            <person name="Rui Z."/>
            <person name="Yong X.J."/>
            <person name="Ting Y."/>
            <person name="Wei X."/>
            <person name="Xu Z.G."/>
            <person name="Xin Z."/>
            <person name="Dong F.G."/>
            <person name="Ni X.M."/>
            <person name="Zheng M.G."/>
            <person name="Chun Y."/>
            <person name="Qian W.X."/>
        </authorList>
    </citation>
    <scope>NUCLEOTIDE SEQUENCE</scope>
    <source>
        <strain evidence="7">VB142</strain>
    </source>
</reference>
<dbReference type="InterPro" id="IPR050090">
    <property type="entry name" value="Tyrosine_recombinase_XerCD"/>
</dbReference>
<dbReference type="GO" id="GO:0015074">
    <property type="term" value="P:DNA integration"/>
    <property type="evidence" value="ECO:0007669"/>
    <property type="project" value="UniProtKB-KW"/>
</dbReference>
<evidence type="ECO:0000313" key="7">
    <source>
        <dbReference type="EMBL" id="WYF46350.1"/>
    </source>
</evidence>
<name>A0AAU6Q6X1_9DEIO</name>
<dbReference type="PANTHER" id="PTHR30349:SF81">
    <property type="entry name" value="TYROSINE RECOMBINASE XERC"/>
    <property type="match status" value="1"/>
</dbReference>
<dbReference type="GO" id="GO:0003677">
    <property type="term" value="F:DNA binding"/>
    <property type="evidence" value="ECO:0007669"/>
    <property type="project" value="UniProtKB-UniRule"/>
</dbReference>
<dbReference type="Gene3D" id="1.10.150.130">
    <property type="match status" value="1"/>
</dbReference>
<evidence type="ECO:0000256" key="1">
    <source>
        <dbReference type="ARBA" id="ARBA00022908"/>
    </source>
</evidence>
<feature type="domain" description="Core-binding (CB)" evidence="6">
    <location>
        <begin position="50"/>
        <end position="129"/>
    </location>
</feature>